<keyword evidence="1" id="KW-0067">ATP-binding</keyword>
<evidence type="ECO:0000313" key="2">
    <source>
        <dbReference type="Proteomes" id="UP000471648"/>
    </source>
</evidence>
<reference evidence="1 2" key="1">
    <citation type="submission" date="2020-01" db="EMBL/GenBank/DDBJ databases">
        <title>Insect and environment-associated Actinomycetes.</title>
        <authorList>
            <person name="Currrie C."/>
            <person name="Chevrette M."/>
            <person name="Carlson C."/>
            <person name="Stubbendieck R."/>
            <person name="Wendt-Pienkowski E."/>
        </authorList>
    </citation>
    <scope>NUCLEOTIDE SEQUENCE [LARGE SCALE GENOMIC DNA]</scope>
    <source>
        <strain evidence="1 2">SID14438</strain>
    </source>
</reference>
<gene>
    <name evidence="1" type="ORF">G3I39_02230</name>
</gene>
<comment type="caution">
    <text evidence="1">The sequence shown here is derived from an EMBL/GenBank/DDBJ whole genome shotgun (WGS) entry which is preliminary data.</text>
</comment>
<name>A0A6N9UZQ7_STRMI</name>
<keyword evidence="1" id="KW-0378">Hydrolase</keyword>
<proteinExistence type="predicted"/>
<accession>A0A6N9UZQ7</accession>
<keyword evidence="1" id="KW-0547">Nucleotide-binding</keyword>
<protein>
    <submittedName>
        <fullName evidence="1">DEAD/DEAH box helicase</fullName>
    </submittedName>
</protein>
<keyword evidence="1" id="KW-0347">Helicase</keyword>
<dbReference type="GO" id="GO:0004386">
    <property type="term" value="F:helicase activity"/>
    <property type="evidence" value="ECO:0007669"/>
    <property type="project" value="UniProtKB-KW"/>
</dbReference>
<organism evidence="1 2">
    <name type="scientific">Streptomyces microflavus</name>
    <name type="common">Streptomyces lipmanii</name>
    <dbReference type="NCBI Taxonomy" id="1919"/>
    <lineage>
        <taxon>Bacteria</taxon>
        <taxon>Bacillati</taxon>
        <taxon>Actinomycetota</taxon>
        <taxon>Actinomycetes</taxon>
        <taxon>Kitasatosporales</taxon>
        <taxon>Streptomycetaceae</taxon>
        <taxon>Streptomyces</taxon>
    </lineage>
</organism>
<feature type="non-terminal residue" evidence="1">
    <location>
        <position position="36"/>
    </location>
</feature>
<evidence type="ECO:0000313" key="1">
    <source>
        <dbReference type="EMBL" id="NEB65893.1"/>
    </source>
</evidence>
<dbReference type="EMBL" id="JAAGME010000121">
    <property type="protein sequence ID" value="NEB65893.1"/>
    <property type="molecule type" value="Genomic_DNA"/>
</dbReference>
<dbReference type="AlphaFoldDB" id="A0A6N9UZQ7"/>
<sequence>MTVPAAGRGTTTVAPRAVRRIAERAAAEALPDGGSV</sequence>
<dbReference type="Proteomes" id="UP000471648">
    <property type="component" value="Unassembled WGS sequence"/>
</dbReference>